<comment type="caution">
    <text evidence="1">The sequence shown here is derived from an EMBL/GenBank/DDBJ whole genome shotgun (WGS) entry which is preliminary data.</text>
</comment>
<keyword evidence="2" id="KW-1185">Reference proteome</keyword>
<dbReference type="Proteomes" id="UP001386955">
    <property type="component" value="Unassembled WGS sequence"/>
</dbReference>
<gene>
    <name evidence="1" type="ORF">VNO78_13130</name>
</gene>
<evidence type="ECO:0000313" key="1">
    <source>
        <dbReference type="EMBL" id="KAK7401558.1"/>
    </source>
</evidence>
<protein>
    <submittedName>
        <fullName evidence="1">Uncharacterized protein</fullName>
    </submittedName>
</protein>
<dbReference type="EMBL" id="JAYMYS010000003">
    <property type="protein sequence ID" value="KAK7401558.1"/>
    <property type="molecule type" value="Genomic_DNA"/>
</dbReference>
<dbReference type="AlphaFoldDB" id="A0AAN9XPD9"/>
<accession>A0AAN9XPD9</accession>
<proteinExistence type="predicted"/>
<evidence type="ECO:0000313" key="2">
    <source>
        <dbReference type="Proteomes" id="UP001386955"/>
    </source>
</evidence>
<sequence>MRPEGVDRNIDSQNAIEPWKALVLAIATRRDHDSDFKRVISSYHQAKREAQNADDKLDKANESVFRLLFPSQDEAERVREKLDEVTKFALSKVTWLLALGIGEATSGPHREASSVDENLDEASMSVKLSNLKSDILDYYTHIDNDVCFCNKILEKARSYTEKLLEESENVEPVKSITEKALPR</sequence>
<reference evidence="1 2" key="1">
    <citation type="submission" date="2024-01" db="EMBL/GenBank/DDBJ databases">
        <title>The genomes of 5 underutilized Papilionoideae crops provide insights into root nodulation and disease resistanc.</title>
        <authorList>
            <person name="Jiang F."/>
        </authorList>
    </citation>
    <scope>NUCLEOTIDE SEQUENCE [LARGE SCALE GENOMIC DNA]</scope>
    <source>
        <strain evidence="1">DUOXIRENSHENG_FW03</strain>
        <tissue evidence="1">Leaves</tissue>
    </source>
</reference>
<organism evidence="1 2">
    <name type="scientific">Psophocarpus tetragonolobus</name>
    <name type="common">Winged bean</name>
    <name type="synonym">Dolichos tetragonolobus</name>
    <dbReference type="NCBI Taxonomy" id="3891"/>
    <lineage>
        <taxon>Eukaryota</taxon>
        <taxon>Viridiplantae</taxon>
        <taxon>Streptophyta</taxon>
        <taxon>Embryophyta</taxon>
        <taxon>Tracheophyta</taxon>
        <taxon>Spermatophyta</taxon>
        <taxon>Magnoliopsida</taxon>
        <taxon>eudicotyledons</taxon>
        <taxon>Gunneridae</taxon>
        <taxon>Pentapetalae</taxon>
        <taxon>rosids</taxon>
        <taxon>fabids</taxon>
        <taxon>Fabales</taxon>
        <taxon>Fabaceae</taxon>
        <taxon>Papilionoideae</taxon>
        <taxon>50 kb inversion clade</taxon>
        <taxon>NPAAA clade</taxon>
        <taxon>indigoferoid/millettioid clade</taxon>
        <taxon>Phaseoleae</taxon>
        <taxon>Psophocarpus</taxon>
    </lineage>
</organism>
<name>A0AAN9XPD9_PSOTE</name>